<evidence type="ECO:0000313" key="3">
    <source>
        <dbReference type="EMBL" id="CAF0716024.1"/>
    </source>
</evidence>
<proteinExistence type="inferred from homology"/>
<dbReference type="AlphaFoldDB" id="A0A813MDY0"/>
<gene>
    <name evidence="3" type="ORF">OXX778_LOCUS1649</name>
</gene>
<dbReference type="Gene3D" id="3.40.50.1780">
    <property type="match status" value="1"/>
</dbReference>
<dbReference type="InterPro" id="IPR009016">
    <property type="entry name" value="Fe_hydrogenase"/>
</dbReference>
<sequence>MSSKFSGIIQINDLDDFIGPGQECVKPVKLEKKPTKKAGLIQIIDETGLQEAPKPKVQKAKISLDDCLACSGCVTSAETVLINQQSTDELFKIIENNKKHIENQKFCHVKKIIVSISPQSRASLAARYNLDLETCTKKLCGFFKNYFNAEFVFDTTFSREFSLIESEREFVERFRKFQSNSSSVKLPILTSSCPGWICYAEKTHGSFILPYISTVKSPQQVMGSLVKDYLCKNIFDMTPDNIYHVSIMPCYDKKLESSRKEFYNEFHQSKDVDCVLSTIEIESLFQKENIDLSSIQDSDLDLPFSLSKNQISVKKELEKQSLLYNHEGGGSGGYLEHVLINSAKVLFDFDLSRDQIVYKQLRNTDFKEVNLEINGEVKLRFALAYGFRNIQNIVQKIKKNNCHYHYIEIMACPSGCLNGGGQIRDESTNSLSKELFEKVENIYYSVKAQILRDNIFVKSLYESDWLNNDEINLKRNLHTTYHEVEKITNGLSIKW</sequence>
<dbReference type="PANTHER" id="PTHR11615">
    <property type="entry name" value="NITRATE, FORMATE, IRON DEHYDROGENASE"/>
    <property type="match status" value="1"/>
</dbReference>
<dbReference type="InterPro" id="IPR050340">
    <property type="entry name" value="Cytosolic_Fe-S_CAF"/>
</dbReference>
<dbReference type="SUPFAM" id="SSF53920">
    <property type="entry name" value="Fe-only hydrogenase"/>
    <property type="match status" value="1"/>
</dbReference>
<feature type="domain" description="Iron hydrogenase large subunit C-terminal" evidence="2">
    <location>
        <begin position="110"/>
        <end position="420"/>
    </location>
</feature>
<evidence type="ECO:0000313" key="4">
    <source>
        <dbReference type="Proteomes" id="UP000663879"/>
    </source>
</evidence>
<dbReference type="Gene3D" id="3.40.950.10">
    <property type="entry name" value="Fe-only Hydrogenase (Larger Subunit), Chain L, domain 3"/>
    <property type="match status" value="1"/>
</dbReference>
<evidence type="ECO:0000259" key="2">
    <source>
        <dbReference type="Pfam" id="PF02906"/>
    </source>
</evidence>
<dbReference type="InterPro" id="IPR004108">
    <property type="entry name" value="Fe_hydrogenase_lsu_C"/>
</dbReference>
<dbReference type="EMBL" id="CAJNOC010000111">
    <property type="protein sequence ID" value="CAF0716024.1"/>
    <property type="molecule type" value="Genomic_DNA"/>
</dbReference>
<dbReference type="Proteomes" id="UP000663879">
    <property type="component" value="Unassembled WGS sequence"/>
</dbReference>
<comment type="caution">
    <text evidence="3">The sequence shown here is derived from an EMBL/GenBank/DDBJ whole genome shotgun (WGS) entry which is preliminary data.</text>
</comment>
<dbReference type="Pfam" id="PF02906">
    <property type="entry name" value="Fe_hyd_lg_C"/>
    <property type="match status" value="1"/>
</dbReference>
<protein>
    <recommendedName>
        <fullName evidence="2">Iron hydrogenase large subunit C-terminal domain-containing protein</fullName>
    </recommendedName>
</protein>
<organism evidence="3 4">
    <name type="scientific">Brachionus calyciflorus</name>
    <dbReference type="NCBI Taxonomy" id="104777"/>
    <lineage>
        <taxon>Eukaryota</taxon>
        <taxon>Metazoa</taxon>
        <taxon>Spiralia</taxon>
        <taxon>Gnathifera</taxon>
        <taxon>Rotifera</taxon>
        <taxon>Eurotatoria</taxon>
        <taxon>Monogononta</taxon>
        <taxon>Pseudotrocha</taxon>
        <taxon>Ploima</taxon>
        <taxon>Brachionidae</taxon>
        <taxon>Brachionus</taxon>
    </lineage>
</organism>
<name>A0A813MDY0_9BILA</name>
<evidence type="ECO:0000256" key="1">
    <source>
        <dbReference type="ARBA" id="ARBA00006596"/>
    </source>
</evidence>
<dbReference type="OrthoDB" id="10253113at2759"/>
<keyword evidence="4" id="KW-1185">Reference proteome</keyword>
<comment type="similarity">
    <text evidence="1">Belongs to the NARF family.</text>
</comment>
<reference evidence="3" key="1">
    <citation type="submission" date="2021-02" db="EMBL/GenBank/DDBJ databases">
        <authorList>
            <person name="Nowell W R."/>
        </authorList>
    </citation>
    <scope>NUCLEOTIDE SEQUENCE</scope>
    <source>
        <strain evidence="3">Ploen Becks lab</strain>
    </source>
</reference>
<accession>A0A813MDY0</accession>